<dbReference type="UniPathway" id="UPA00109">
    <property type="reaction ID" value="UER00183"/>
</dbReference>
<dbReference type="EC" id="4.1.2.13" evidence="4 8"/>
<sequence>MDESNATCGKSLASIGLDNTEANRQAHRTLLVTAPGLGNYLYQSTVDGKKMGLVPPLGSHDESWCQSLDGLASRTAAYHQQGARFAKWRTVVSIPNGPSALVVKEAACLGSCSPLPLHRTMVLSQLWSQRSSWMAITGSNAPSRWPRRSGLRSSSYYMAENNVMFEGILLKPSMVTPGAECKQKATPKQVAEYTLKLLHRRIPPSVPGIMASVPFL</sequence>
<evidence type="ECO:0000256" key="5">
    <source>
        <dbReference type="ARBA" id="ARBA00023152"/>
    </source>
</evidence>
<dbReference type="GO" id="GO:0006096">
    <property type="term" value="P:glycolytic process"/>
    <property type="evidence" value="ECO:0007669"/>
    <property type="project" value="UniProtKB-UniPathway"/>
</dbReference>
<dbReference type="Proteomes" id="UP000797356">
    <property type="component" value="Chromosome 10"/>
</dbReference>
<comment type="caution">
    <text evidence="9">The sequence shown here is derived from an EMBL/GenBank/DDBJ whole genome shotgun (WGS) entry which is preliminary data.</text>
</comment>
<comment type="similarity">
    <text evidence="3 8">Belongs to the class I fructose-bisphosphate aldolase family.</text>
</comment>
<dbReference type="SUPFAM" id="SSF51569">
    <property type="entry name" value="Aldolase"/>
    <property type="match status" value="2"/>
</dbReference>
<dbReference type="InterPro" id="IPR029768">
    <property type="entry name" value="Aldolase_I_AS"/>
</dbReference>
<accession>A0A8K0N8A5</accession>
<evidence type="ECO:0000256" key="3">
    <source>
        <dbReference type="ARBA" id="ARBA00010387"/>
    </source>
</evidence>
<protein>
    <recommendedName>
        <fullName evidence="4 8">Fructose-bisphosphate aldolase</fullName>
        <ecNumber evidence="4 8">4.1.2.13</ecNumber>
    </recommendedName>
</protein>
<keyword evidence="5 8" id="KW-0324">Glycolysis</keyword>
<dbReference type="GO" id="GO:0004332">
    <property type="term" value="F:fructose-bisphosphate aldolase activity"/>
    <property type="evidence" value="ECO:0007669"/>
    <property type="project" value="UniProtKB-EC"/>
</dbReference>
<keyword evidence="11" id="KW-1185">Reference proteome</keyword>
<evidence type="ECO:0000256" key="7">
    <source>
        <dbReference type="ARBA" id="ARBA00023270"/>
    </source>
</evidence>
<dbReference type="AlphaFoldDB" id="A0A8K0N8A5"/>
<gene>
    <name evidence="9" type="ORF">COCNU_10G004500</name>
    <name evidence="10" type="ORF">COCNU_10G004510</name>
</gene>
<evidence type="ECO:0000313" key="11">
    <source>
        <dbReference type="Proteomes" id="UP000797356"/>
    </source>
</evidence>
<dbReference type="EMBL" id="CM017881">
    <property type="protein sequence ID" value="KAG1362231.1"/>
    <property type="molecule type" value="Genomic_DNA"/>
</dbReference>
<reference evidence="9" key="1">
    <citation type="journal article" date="2017" name="Gigascience">
        <title>The genome draft of coconut (Cocos nucifera).</title>
        <authorList>
            <person name="Xiao Y."/>
            <person name="Xu P."/>
            <person name="Fan H."/>
            <person name="Baudouin L."/>
            <person name="Xia W."/>
            <person name="Bocs S."/>
            <person name="Xu J."/>
            <person name="Li Q."/>
            <person name="Guo A."/>
            <person name="Zhou L."/>
            <person name="Li J."/>
            <person name="Wu Y."/>
            <person name="Ma Z."/>
            <person name="Armero A."/>
            <person name="Issali A.E."/>
            <person name="Liu N."/>
            <person name="Peng M."/>
            <person name="Yang Y."/>
        </authorList>
    </citation>
    <scope>NUCLEOTIDE SEQUENCE</scope>
    <source>
        <tissue evidence="9">Spear leaf of Hainan Tall coconut</tissue>
    </source>
</reference>
<dbReference type="Pfam" id="PF00274">
    <property type="entry name" value="Glycolytic"/>
    <property type="match status" value="3"/>
</dbReference>
<reference evidence="9" key="2">
    <citation type="submission" date="2019-07" db="EMBL/GenBank/DDBJ databases">
        <authorList>
            <person name="Yang Y."/>
            <person name="Bocs S."/>
            <person name="Baudouin L."/>
        </authorList>
    </citation>
    <scope>NUCLEOTIDE SEQUENCE</scope>
    <source>
        <tissue evidence="9">Spear leaf of Hainan Tall coconut</tissue>
    </source>
</reference>
<dbReference type="InterPro" id="IPR000741">
    <property type="entry name" value="FBA_I"/>
</dbReference>
<evidence type="ECO:0000256" key="1">
    <source>
        <dbReference type="ARBA" id="ARBA00000441"/>
    </source>
</evidence>
<evidence type="ECO:0000313" key="9">
    <source>
        <dbReference type="EMBL" id="KAG1362231.1"/>
    </source>
</evidence>
<dbReference type="PANTHER" id="PTHR11627">
    <property type="entry name" value="FRUCTOSE-BISPHOSPHATE ALDOLASE"/>
    <property type="match status" value="1"/>
</dbReference>
<comment type="pathway">
    <text evidence="2">Carbohydrate degradation; glycolysis; D-glyceraldehyde 3-phosphate and glycerone phosphate from D-glucose: step 4/4.</text>
</comment>
<name>A0A8K0N8A5_COCNU</name>
<dbReference type="InterPro" id="IPR013785">
    <property type="entry name" value="Aldolase_TIM"/>
</dbReference>
<evidence type="ECO:0000313" key="10">
    <source>
        <dbReference type="EMBL" id="KAG1362232.1"/>
    </source>
</evidence>
<organism evidence="9 11">
    <name type="scientific">Cocos nucifera</name>
    <name type="common">Coconut palm</name>
    <dbReference type="NCBI Taxonomy" id="13894"/>
    <lineage>
        <taxon>Eukaryota</taxon>
        <taxon>Viridiplantae</taxon>
        <taxon>Streptophyta</taxon>
        <taxon>Embryophyta</taxon>
        <taxon>Tracheophyta</taxon>
        <taxon>Spermatophyta</taxon>
        <taxon>Magnoliopsida</taxon>
        <taxon>Liliopsida</taxon>
        <taxon>Arecaceae</taxon>
        <taxon>Arecoideae</taxon>
        <taxon>Cocoseae</taxon>
        <taxon>Attaleinae</taxon>
        <taxon>Cocos</taxon>
    </lineage>
</organism>
<dbReference type="PROSITE" id="PS00158">
    <property type="entry name" value="ALDOLASE_CLASS_I"/>
    <property type="match status" value="1"/>
</dbReference>
<keyword evidence="7" id="KW-0704">Schiff base</keyword>
<evidence type="ECO:0000256" key="8">
    <source>
        <dbReference type="RuleBase" id="RU003994"/>
    </source>
</evidence>
<evidence type="ECO:0000256" key="2">
    <source>
        <dbReference type="ARBA" id="ARBA00004714"/>
    </source>
</evidence>
<evidence type="ECO:0000256" key="6">
    <source>
        <dbReference type="ARBA" id="ARBA00023239"/>
    </source>
</evidence>
<evidence type="ECO:0000256" key="4">
    <source>
        <dbReference type="ARBA" id="ARBA00013068"/>
    </source>
</evidence>
<dbReference type="OrthoDB" id="36455at2759"/>
<dbReference type="EMBL" id="CM017881">
    <property type="protein sequence ID" value="KAG1362232.1"/>
    <property type="molecule type" value="Genomic_DNA"/>
</dbReference>
<proteinExistence type="inferred from homology"/>
<keyword evidence="6 8" id="KW-0456">Lyase</keyword>
<dbReference type="Gene3D" id="3.20.20.70">
    <property type="entry name" value="Aldolase class I"/>
    <property type="match status" value="3"/>
</dbReference>
<comment type="catalytic activity">
    <reaction evidence="1 8">
        <text>beta-D-fructose 1,6-bisphosphate = D-glyceraldehyde 3-phosphate + dihydroxyacetone phosphate</text>
        <dbReference type="Rhea" id="RHEA:14729"/>
        <dbReference type="ChEBI" id="CHEBI:32966"/>
        <dbReference type="ChEBI" id="CHEBI:57642"/>
        <dbReference type="ChEBI" id="CHEBI:59776"/>
        <dbReference type="EC" id="4.1.2.13"/>
    </reaction>
</comment>